<feature type="domain" description="FHA" evidence="1">
    <location>
        <begin position="52"/>
        <end position="123"/>
    </location>
</feature>
<evidence type="ECO:0000313" key="2">
    <source>
        <dbReference type="EMBL" id="PNW88309.1"/>
    </source>
</evidence>
<evidence type="ECO:0000313" key="3">
    <source>
        <dbReference type="Proteomes" id="UP000006906"/>
    </source>
</evidence>
<proteinExistence type="predicted"/>
<dbReference type="Gramene" id="PNW88309">
    <property type="protein sequence ID" value="PNW88309"/>
    <property type="gene ID" value="CHLRE_01g023773v5"/>
</dbReference>
<dbReference type="EMBL" id="CM008962">
    <property type="protein sequence ID" value="PNW88309.1"/>
    <property type="molecule type" value="Genomic_DNA"/>
</dbReference>
<dbReference type="KEGG" id="cre:CHLRE_01g023773v5"/>
<dbReference type="OrthoDB" id="567372at2759"/>
<dbReference type="InterPro" id="IPR000253">
    <property type="entry name" value="FHA_dom"/>
</dbReference>
<dbReference type="CDD" id="cd00060">
    <property type="entry name" value="FHA"/>
    <property type="match status" value="1"/>
</dbReference>
<dbReference type="Pfam" id="PF00498">
    <property type="entry name" value="FHA"/>
    <property type="match status" value="1"/>
</dbReference>
<gene>
    <name evidence="2" type="ORF">CHLRE_01g023773v5</name>
</gene>
<reference evidence="2 3" key="1">
    <citation type="journal article" date="2007" name="Science">
        <title>The Chlamydomonas genome reveals the evolution of key animal and plant functions.</title>
        <authorList>
            <person name="Merchant S.S."/>
            <person name="Prochnik S.E."/>
            <person name="Vallon O."/>
            <person name="Harris E.H."/>
            <person name="Karpowicz S.J."/>
            <person name="Witman G.B."/>
            <person name="Terry A."/>
            <person name="Salamov A."/>
            <person name="Fritz-Laylin L.K."/>
            <person name="Marechal-Drouard L."/>
            <person name="Marshall W.F."/>
            <person name="Qu L.H."/>
            <person name="Nelson D.R."/>
            <person name="Sanderfoot A.A."/>
            <person name="Spalding M.H."/>
            <person name="Kapitonov V.V."/>
            <person name="Ren Q."/>
            <person name="Ferris P."/>
            <person name="Lindquist E."/>
            <person name="Shapiro H."/>
            <person name="Lucas S.M."/>
            <person name="Grimwood J."/>
            <person name="Schmutz J."/>
            <person name="Cardol P."/>
            <person name="Cerutti H."/>
            <person name="Chanfreau G."/>
            <person name="Chen C.L."/>
            <person name="Cognat V."/>
            <person name="Croft M.T."/>
            <person name="Dent R."/>
            <person name="Dutcher S."/>
            <person name="Fernandez E."/>
            <person name="Fukuzawa H."/>
            <person name="Gonzalez-Ballester D."/>
            <person name="Gonzalez-Halphen D."/>
            <person name="Hallmann A."/>
            <person name="Hanikenne M."/>
            <person name="Hippler M."/>
            <person name="Inwood W."/>
            <person name="Jabbari K."/>
            <person name="Kalanon M."/>
            <person name="Kuras R."/>
            <person name="Lefebvre P.A."/>
            <person name="Lemaire S.D."/>
            <person name="Lobanov A.V."/>
            <person name="Lohr M."/>
            <person name="Manuell A."/>
            <person name="Meier I."/>
            <person name="Mets L."/>
            <person name="Mittag M."/>
            <person name="Mittelmeier T."/>
            <person name="Moroney J.V."/>
            <person name="Moseley J."/>
            <person name="Napoli C."/>
            <person name="Nedelcu A.M."/>
            <person name="Niyogi K."/>
            <person name="Novoselov S.V."/>
            <person name="Paulsen I.T."/>
            <person name="Pazour G."/>
            <person name="Purton S."/>
            <person name="Ral J.P."/>
            <person name="Riano-Pachon D.M."/>
            <person name="Riekhof W."/>
            <person name="Rymarquis L."/>
            <person name="Schroda M."/>
            <person name="Stern D."/>
            <person name="Umen J."/>
            <person name="Willows R."/>
            <person name="Wilson N."/>
            <person name="Zimmer S.L."/>
            <person name="Allmer J."/>
            <person name="Balk J."/>
            <person name="Bisova K."/>
            <person name="Chen C.J."/>
            <person name="Elias M."/>
            <person name="Gendler K."/>
            <person name="Hauser C."/>
            <person name="Lamb M.R."/>
            <person name="Ledford H."/>
            <person name="Long J.C."/>
            <person name="Minagawa J."/>
            <person name="Page M.D."/>
            <person name="Pan J."/>
            <person name="Pootakham W."/>
            <person name="Roje S."/>
            <person name="Rose A."/>
            <person name="Stahlberg E."/>
            <person name="Terauchi A.M."/>
            <person name="Yang P."/>
            <person name="Ball S."/>
            <person name="Bowler C."/>
            <person name="Dieckmann C.L."/>
            <person name="Gladyshev V.N."/>
            <person name="Green P."/>
            <person name="Jorgensen R."/>
            <person name="Mayfield S."/>
            <person name="Mueller-Roeber B."/>
            <person name="Rajamani S."/>
            <person name="Sayre R.T."/>
            <person name="Brokstein P."/>
            <person name="Dubchak I."/>
            <person name="Goodstein D."/>
            <person name="Hornick L."/>
            <person name="Huang Y.W."/>
            <person name="Jhaveri J."/>
            <person name="Luo Y."/>
            <person name="Martinez D."/>
            <person name="Ngau W.C."/>
            <person name="Otillar B."/>
            <person name="Poliakov A."/>
            <person name="Porter A."/>
            <person name="Szajkowski L."/>
            <person name="Werner G."/>
            <person name="Zhou K."/>
            <person name="Grigoriev I.V."/>
            <person name="Rokhsar D.S."/>
            <person name="Grossman A.R."/>
        </authorList>
    </citation>
    <scope>NUCLEOTIDE SEQUENCE [LARGE SCALE GENOMIC DNA]</scope>
    <source>
        <strain evidence="3">CC-503</strain>
    </source>
</reference>
<organism evidence="2 3">
    <name type="scientific">Chlamydomonas reinhardtii</name>
    <name type="common">Chlamydomonas smithii</name>
    <dbReference type="NCBI Taxonomy" id="3055"/>
    <lineage>
        <taxon>Eukaryota</taxon>
        <taxon>Viridiplantae</taxon>
        <taxon>Chlorophyta</taxon>
        <taxon>core chlorophytes</taxon>
        <taxon>Chlorophyceae</taxon>
        <taxon>CS clade</taxon>
        <taxon>Chlamydomonadales</taxon>
        <taxon>Chlamydomonadaceae</taxon>
        <taxon>Chlamydomonas</taxon>
    </lineage>
</organism>
<name>A0A2K3E684_CHLRE</name>
<dbReference type="SUPFAM" id="SSF49879">
    <property type="entry name" value="SMAD/FHA domain"/>
    <property type="match status" value="1"/>
</dbReference>
<dbReference type="Gene3D" id="2.60.200.20">
    <property type="match status" value="1"/>
</dbReference>
<sequence length="164" mass="16950">MDLSLCSLKMCPSRACGRLRGSARARGTLSVRAAFTLTNASGNATAHSKPAVSVGSSASSDVRISGPNAADQHAVITQKGKQTFLKALVGEGVLDDSHTWVDGTQLRPGVAYVLGAGSRLVFGNAQQAFTIDFDQAAGSNPLVEMMMKGMVAGSSPEVKKQLGI</sequence>
<evidence type="ECO:0000259" key="1">
    <source>
        <dbReference type="Pfam" id="PF00498"/>
    </source>
</evidence>
<accession>A0A2K3E684</accession>
<dbReference type="Proteomes" id="UP000006906">
    <property type="component" value="Chromosome 1"/>
</dbReference>
<dbReference type="InterPro" id="IPR008984">
    <property type="entry name" value="SMAD_FHA_dom_sf"/>
</dbReference>
<dbReference type="RefSeq" id="XP_042928435.1">
    <property type="nucleotide sequence ID" value="XM_043058521.1"/>
</dbReference>
<dbReference type="GeneID" id="5715245"/>
<dbReference type="AlphaFoldDB" id="A0A2K3E684"/>
<dbReference type="ExpressionAtlas" id="A0A2K3E684">
    <property type="expression patterns" value="baseline and differential"/>
</dbReference>
<protein>
    <recommendedName>
        <fullName evidence="1">FHA domain-containing protein</fullName>
    </recommendedName>
</protein>
<keyword evidence="3" id="KW-1185">Reference proteome</keyword>
<dbReference type="InParanoid" id="A0A2K3E684"/>